<dbReference type="Proteomes" id="UP000184301">
    <property type="component" value="Unassembled WGS sequence"/>
</dbReference>
<keyword evidence="3" id="KW-0732">Signal</keyword>
<dbReference type="InterPro" id="IPR041248">
    <property type="entry name" value="YDG"/>
</dbReference>
<feature type="compositionally biased region" description="Polar residues" evidence="1">
    <location>
        <begin position="124"/>
        <end position="144"/>
    </location>
</feature>
<evidence type="ECO:0000256" key="1">
    <source>
        <dbReference type="SAM" id="MobiDB-lite"/>
    </source>
</evidence>
<feature type="signal peptide" evidence="3">
    <location>
        <begin position="1"/>
        <end position="28"/>
    </location>
</feature>
<dbReference type="InterPro" id="IPR022038">
    <property type="entry name" value="Ig-like_bact"/>
</dbReference>
<organism evidence="5 6">
    <name type="scientific">Hespellia stercorisuis DSM 15480</name>
    <dbReference type="NCBI Taxonomy" id="1121950"/>
    <lineage>
        <taxon>Bacteria</taxon>
        <taxon>Bacillati</taxon>
        <taxon>Bacillota</taxon>
        <taxon>Clostridia</taxon>
        <taxon>Lachnospirales</taxon>
        <taxon>Lachnospiraceae</taxon>
        <taxon>Hespellia</taxon>
    </lineage>
</organism>
<gene>
    <name evidence="5" type="ORF">SAMN02745243_03820</name>
</gene>
<dbReference type="Pfam" id="PF16640">
    <property type="entry name" value="Big_3_5"/>
    <property type="match status" value="1"/>
</dbReference>
<evidence type="ECO:0000313" key="5">
    <source>
        <dbReference type="EMBL" id="SHK83165.1"/>
    </source>
</evidence>
<sequence>MHKKKNRIKRSLALILALLMTCPGNAMASITVQAAAVSEQTIGAEEETAPAEAQAEVQGETPEEAPEDVLAETSEDVSAETLENVQAETSEDVPAENPENVQAENPEGAQAETSEGVQPETPEGVQTETPEGVQTETPAEIQTETPEEAPADPVETVRAQIAALPLDMTMEQWQAMTEEEQAALYEKLQAASDAYDALDEAGKAALGDEYARLGAVFEIVNSDVKTMSDSHTCKTAAGADHEFTIALTQAQINTNKKLTTGSYYLKEDLTLTEPLSIESGEVVHLCLNGKTITGANYQSVFYIDYGEPDGQLYLYDCQNSGELTHEKGAEANGVNNYGTFIMEGGKIASNDGGGVYNSGNFTMKAGEISGNSMPNNDGGGVYNSGNFTMENGSITGNSVTGGGYGAGVYNNGTFTMQGGEISGNNGQSQGGGIYNDSDKTCSITGGSIHNNTVSNNNDAGDGGGIYNLGTVTMQDGEIRENNALSSGGGIYNSGGGTCSITGGSIQSNTASQGGGINNRNLLTLNGATITGNTATSYGGGVYNDKTINMGDKNNVTGNTVGDSASNISMESATSMITITGALDAASTVGVREYEAPKTDKPVKFADGAWAYQITENDAATFTSDRGSEVKLEGNTLQMTVKGPVAKKDPVAADFDYTAPADLIFDNWTTRKATVKAKSTATGMGTITVRYYDEKNKEVTSPKDTGTYTVKIDVSEGTSYNAITGLEVGSFTIVYLTTDKVATLDGTLGENGWYTSNPVTITAPDGWYVGLNFNGFGSVYQWKKEGKNSVSYHLKDRGNDHITDEKTIDINIDSVAPSITKVNAASAAITVTARDTTSGIAKYELNVNGTTTTQAVTAGTCTFDVKNLPTGADYPYTVKVTDQAGNASTKTGTLTKTLKTLTKDDFICTLPEDLIYTATEKNITVALASGVSGVGSASFHFEKDGKGANPIEPGTYKVLVTAAEGTKYAAISNLEVAEFTITYLATDQTATLADTNKGEAGWYKGDATLTAPSGWKICLDKKTWGETAQWGQEGEFPTATYYLKDADGHITDGKTVALKLDKTAPVISKVTTAKTTTTANITIDASDVVEGITTSGIAAYTLTGSDGKETIEKTSAGSHTFKLTDLDANKEYIYTVKVQDAAGNQQTKEVKFTTDKNAIASVTPKIMAPVKNGIPATKAVLEQGAHYTASTVNWSTAPKKFLGGTAYTATLTLTPEKDYEFTDTITASIEGSTVTKTQNADGTLTLQAVFPATEARELSSIKVKTAPKTNYTYGDSFDPAGLVLTCTYDDDTTEDVVYSQENQDEFTFTPENLTVDDKTITVTHSGKETSIDITVAKQIVADPEIAAADYTGQLQVPTVATSTLYTVEKNEGGTDAGDYDVVLALTDSTNYKWSDSDTATKNFTFTINQVAQAELTITNQPQTVTYGHAPFTLGTTGGSGDGAVSWKATGSATVDATGKVTITGAKEKVTITATKAADKNHTAEVSAVYTFTVAKKTLTVKAKDHTILYGEKPTGNDVTYEGFVYGETSKVIGGSLSYTYDYQQYGDAGSYHITPGGLSSEDYDIQYEVGTLKVEPREAAFTWNNTATRAYNGKESNVTAAVNNLQKQDDDVTVTVTGGSKVNVGTYAAEITGLTGSKAGNYKLPKNNLTQSYTIVQSASEITEIKAEQTSYVYGDTMKITAKINATGGEKQRGLFAMLAELVIPAKNQVALYRGNTQISEAVTVEKDGNCTLTYETKDKKLPVGTSTLTLKYMGDDNMAAEETTVDVVLNAKEVTAKAAGTMTKVYDGTDTAAVTLSVDAADLVNKNDEVTVTAPAFYNDKNAGSSKAISFNSEEQTVGGAESSYYTVNMPTGVTGEITAKLLNAVVTAENKVYDGTKDATLAAAVETGVTGDSLSISGLAGTFSDKNVGAKKTVTIDSQAVKVTGDAKDNYTILYPAGVTADITKRDVTVKADAKTKVYGGSDPALTFEPKNLVKGETLSGTLTREEGEDVKAGGYAINQGTLTDEANPNYTITFQKGVFTIETAEQETLTIQDGPKNVTYGDAPFTLKAEGGSGTGGITWSTEGPATVNATGKVQITGGGAVTITATKAADGNHTRAVSAVYKVDVAKAVLTVKAKDHTMTYGAEPAGNGVTYDGFVFEDTAKNLGGSLKYTFDYQQYDKVGENYQITPGGLNSDDYQFTYEKGTLTVEPLEAVFTWNNAKERIYDGTASNVTAAVKNIQNKDVVAVTVTGGSETAVGTYQAEITGLTGDKAENYKLPTENLTREYVIKRAASVITDIVTDQASYVYGDMMEITAKVSPDGKVANEKGILAMSARSVKLTAPFANQIALYSGETQISDAVTVGTGGLCTLTYDTKTKKLPVGTSNLTLKYVGNENMADAASPIQVSITAAPVTAKVTSTAITKVYEGTDTAEATLAVDAADLINSADEVTVEAPAAYVDANAGTGKAIVFDGEQKKIGGTEGSYYDVSMPTGVTGDITAKPLNAVVTASEKDYDGDTAAKVTATVETGVKGEDLSISGLKGTFDNKNVGEKKTVTVDSGAAKVTGDSKDNYTITYPGTATADITRRAVTVTAKGQSKNYGAKDPELTFEAKNLVKDETLSGTLTREEGEAVKEGGYAITQGTLTNEENENYSITFVEGKLLINKVAQEELTLDGPEKVTYGDEPFTLKTAGGSGDGEVTWSAEGSAEVDEKGEVTITGAGDVAITAAKAADGNHTEAVSATYRVAVAKKELIVTAKDHTIIYGAEPAGNGVTYDGFVKGDDAEKLGGNLAYDYTYQQYDDVGKDYTITPKGLTSDNYKISYKTGTLTVEQLEAAFTWSNTETRAYDGNPSKVTAAVNNLQNQDVITVEVTGGDEIEEGTHTATITELKGEKSGNYKLPKVLTQEYKIVQSASDITEIIADKESYIYGDVITITANLKPTGNAAEKKGLFARLAELIAPAANQIALYSGKIQISEPVTVDEDGTCAMSYDTMDQQLPMGTSTLTLRYVGNHNMADAVTTINVTIAPKAVEVVAANQTKNYGETDPEFTYIPTGLLGEDTLSGALSREEGEDVKEGGYAITQGTLTDANNPNYSITYTPATLTISPIAQEALTITGMPDTVTYGDEPFTLGTIGGSGKSEVTWTADGPAAVDAAGTVTITGAGKVTVTAVKETDGNYTESVTATATTTAAPKALTWDTKDLTVTTKKHWDGNANASVSGVLKVAGMVGTDDPGFSYTEVVASYENAKAGSHMIAVTATDAKLTNTNYTLPTESITYKGYISSVTQGANQPWQVNGSSTVYRVVLEKGISMVPTGLEQTVFNTPEKITKELRRVLSTNPGYTEKDSIVYDVELQISPDGGKSWTKATRDSFPAEGVKVRVEYPEGTNANDYDFVVAHMFAESMNGHTAGEIESPTATKTADYAEFTVTGLSPIAIAWKPVKKQITNNTSNNAANNAAAGSNTAAKTAYGAQTGDNNKVMQLILLLLISGMSIAFVLVRRRKKSTK</sequence>
<dbReference type="InterPro" id="IPR013783">
    <property type="entry name" value="Ig-like_fold"/>
</dbReference>
<evidence type="ECO:0000256" key="2">
    <source>
        <dbReference type="SAM" id="Phobius"/>
    </source>
</evidence>
<feature type="transmembrane region" description="Helical" evidence="2">
    <location>
        <begin position="3457"/>
        <end position="3476"/>
    </location>
</feature>
<dbReference type="InterPro" id="IPR012332">
    <property type="entry name" value="Autotransporter_pectin_lyase_C"/>
</dbReference>
<evidence type="ECO:0000259" key="4">
    <source>
        <dbReference type="PROSITE" id="PS50853"/>
    </source>
</evidence>
<dbReference type="InterPro" id="IPR041286">
    <property type="entry name" value="MBG_2"/>
</dbReference>
<dbReference type="Gene3D" id="3.30.210.10">
    <property type="entry name" value="DNA polymerase, thumb domain"/>
    <property type="match status" value="1"/>
</dbReference>
<dbReference type="Gene3D" id="2.60.40.10">
    <property type="entry name" value="Immunoglobulins"/>
    <property type="match status" value="1"/>
</dbReference>
<feature type="chain" id="PRO_5013155760" evidence="3">
    <location>
        <begin position="29"/>
        <end position="3484"/>
    </location>
</feature>
<dbReference type="PROSITE" id="PS50853">
    <property type="entry name" value="FN3"/>
    <property type="match status" value="1"/>
</dbReference>
<dbReference type="Gene3D" id="2.60.40.3630">
    <property type="match status" value="1"/>
</dbReference>
<dbReference type="SUPFAM" id="SSF51126">
    <property type="entry name" value="Pectin lyase-like"/>
    <property type="match status" value="1"/>
</dbReference>
<evidence type="ECO:0000256" key="3">
    <source>
        <dbReference type="SAM" id="SignalP"/>
    </source>
</evidence>
<feature type="region of interest" description="Disordered" evidence="1">
    <location>
        <begin position="41"/>
        <end position="155"/>
    </location>
</feature>
<keyword evidence="6" id="KW-1185">Reference proteome</keyword>
<dbReference type="Gene3D" id="2.160.20.20">
    <property type="match status" value="1"/>
</dbReference>
<name>A0A1M6VP99_9FIRM</name>
<dbReference type="Pfam" id="PF07523">
    <property type="entry name" value="Big_3"/>
    <property type="match status" value="1"/>
</dbReference>
<protein>
    <submittedName>
        <fullName evidence="5">Ig-like domain (Group 3)</fullName>
    </submittedName>
</protein>
<evidence type="ECO:0000313" key="6">
    <source>
        <dbReference type="Proteomes" id="UP000184301"/>
    </source>
</evidence>
<feature type="compositionally biased region" description="Acidic residues" evidence="1">
    <location>
        <begin position="61"/>
        <end position="78"/>
    </location>
</feature>
<dbReference type="Gene3D" id="2.60.40.1080">
    <property type="match status" value="1"/>
</dbReference>
<keyword evidence="2" id="KW-1133">Transmembrane helix</keyword>
<dbReference type="Pfam" id="PF18657">
    <property type="entry name" value="YDG"/>
    <property type="match status" value="4"/>
</dbReference>
<dbReference type="EMBL" id="FQZY01000093">
    <property type="protein sequence ID" value="SHK83165.1"/>
    <property type="molecule type" value="Genomic_DNA"/>
</dbReference>
<proteinExistence type="predicted"/>
<dbReference type="SUPFAM" id="SSF49373">
    <property type="entry name" value="Invasin/intimin cell-adhesion fragments"/>
    <property type="match status" value="1"/>
</dbReference>
<accession>A0A1M6VP99</accession>
<dbReference type="InterPro" id="IPR032109">
    <property type="entry name" value="Big_3_5"/>
</dbReference>
<dbReference type="InterPro" id="IPR008964">
    <property type="entry name" value="Invasin/intimin_cell_adhesion"/>
</dbReference>
<dbReference type="OrthoDB" id="9788327at2"/>
<dbReference type="RefSeq" id="WP_073113094.1">
    <property type="nucleotide sequence ID" value="NZ_FQZY01000093.1"/>
</dbReference>
<keyword evidence="2" id="KW-0812">Transmembrane</keyword>
<dbReference type="InterPro" id="IPR037160">
    <property type="entry name" value="DNA_Pol_thumb_sf"/>
</dbReference>
<feature type="domain" description="Fibronectin type-III" evidence="4">
    <location>
        <begin position="1063"/>
        <end position="1156"/>
    </location>
</feature>
<dbReference type="Pfam" id="PF18676">
    <property type="entry name" value="MBG_2"/>
    <property type="match status" value="6"/>
</dbReference>
<dbReference type="InterPro" id="IPR011050">
    <property type="entry name" value="Pectin_lyase_fold/virulence"/>
</dbReference>
<keyword evidence="2" id="KW-0472">Membrane</keyword>
<dbReference type="InterPro" id="IPR003961">
    <property type="entry name" value="FN3_dom"/>
</dbReference>
<reference evidence="5 6" key="1">
    <citation type="submission" date="2016-11" db="EMBL/GenBank/DDBJ databases">
        <authorList>
            <person name="Jaros S."/>
            <person name="Januszkiewicz K."/>
            <person name="Wedrychowicz H."/>
        </authorList>
    </citation>
    <scope>NUCLEOTIDE SEQUENCE [LARGE SCALE GENOMIC DNA]</scope>
    <source>
        <strain evidence="5 6">DSM 15480</strain>
    </source>
</reference>